<keyword evidence="4" id="KW-0732">Signal</keyword>
<dbReference type="SMART" id="SM00672">
    <property type="entry name" value="CAP10"/>
    <property type="match status" value="1"/>
</dbReference>
<gene>
    <name evidence="6" type="ORF">HYH03_016511</name>
</gene>
<proteinExistence type="inferred from homology"/>
<dbReference type="EMBL" id="JAEHOE010000144">
    <property type="protein sequence ID" value="KAG2484682.1"/>
    <property type="molecule type" value="Genomic_DNA"/>
</dbReference>
<dbReference type="InterPro" id="IPR051091">
    <property type="entry name" value="O-Glucosyltr/Glycosyltrsf_90"/>
</dbReference>
<sequence>MGLLALAFLAMPPLVPSWGPFAAAARRSLRDDNLRRSHSEPGFTVATSDEELADFFKANLDPDLAPWRGRSYRVAHMLSMLRGLTRPRNHTYLDLRREQLLHAPVFAIIKPWDRDRSVSADGGDDILLPHFHGWGEVPLGMGNHGGAPGPSPGAGRSRAARTQPKHGELVFYPWERKISKALMRATLQKGGTGPNTRKDLVILAQQPGEPQRLLDVGATGNNLPDFKVNLSERVPMPDHAHWRYLLSADGNTASSRLGKLLAINSVVLKEDSAWIEHYYRSVVPYTHVVPFTASNVLEVIKGLQGLPDGGRSIGAAGQRFVCRFASHPTSAVFVGRALWAYAALFERGELGRLVRGLELRGAAGKGEGEAAEGERETARGDGAGEPEGRGPQQWDDEVPAVLLMGELLEQMEAFVNPCGSV</sequence>
<evidence type="ECO:0000256" key="4">
    <source>
        <dbReference type="SAM" id="SignalP"/>
    </source>
</evidence>
<dbReference type="PANTHER" id="PTHR12203">
    <property type="entry name" value="KDEL LYS-ASP-GLU-LEU CONTAINING - RELATED"/>
    <property type="match status" value="1"/>
</dbReference>
<dbReference type="Proteomes" id="UP000612055">
    <property type="component" value="Unassembled WGS sequence"/>
</dbReference>
<comment type="caution">
    <text evidence="6">The sequence shown here is derived from an EMBL/GenBank/DDBJ whole genome shotgun (WGS) entry which is preliminary data.</text>
</comment>
<keyword evidence="7" id="KW-1185">Reference proteome</keyword>
<evidence type="ECO:0000256" key="1">
    <source>
        <dbReference type="ARBA" id="ARBA00010118"/>
    </source>
</evidence>
<feature type="domain" description="Glycosyl transferase CAP10" evidence="5">
    <location>
        <begin position="124"/>
        <end position="354"/>
    </location>
</feature>
<dbReference type="InterPro" id="IPR006598">
    <property type="entry name" value="CAP10"/>
</dbReference>
<feature type="compositionally biased region" description="Basic and acidic residues" evidence="3">
    <location>
        <begin position="366"/>
        <end position="379"/>
    </location>
</feature>
<dbReference type="GO" id="GO:0016740">
    <property type="term" value="F:transferase activity"/>
    <property type="evidence" value="ECO:0007669"/>
    <property type="project" value="UniProtKB-KW"/>
</dbReference>
<comment type="similarity">
    <text evidence="1">Belongs to the glycosyltransferase 90 family.</text>
</comment>
<protein>
    <recommendedName>
        <fullName evidence="5">Glycosyl transferase CAP10 domain-containing protein</fullName>
    </recommendedName>
</protein>
<organism evidence="6 7">
    <name type="scientific">Edaphochlamys debaryana</name>
    <dbReference type="NCBI Taxonomy" id="47281"/>
    <lineage>
        <taxon>Eukaryota</taxon>
        <taxon>Viridiplantae</taxon>
        <taxon>Chlorophyta</taxon>
        <taxon>core chlorophytes</taxon>
        <taxon>Chlorophyceae</taxon>
        <taxon>CS clade</taxon>
        <taxon>Chlamydomonadales</taxon>
        <taxon>Chlamydomonadales incertae sedis</taxon>
        <taxon>Edaphochlamys</taxon>
    </lineage>
</organism>
<reference evidence="6" key="1">
    <citation type="journal article" date="2020" name="bioRxiv">
        <title>Comparative genomics of Chlamydomonas.</title>
        <authorList>
            <person name="Craig R.J."/>
            <person name="Hasan A.R."/>
            <person name="Ness R.W."/>
            <person name="Keightley P.D."/>
        </authorList>
    </citation>
    <scope>NUCLEOTIDE SEQUENCE</scope>
    <source>
        <strain evidence="6">CCAP 11/70</strain>
    </source>
</reference>
<evidence type="ECO:0000313" key="7">
    <source>
        <dbReference type="Proteomes" id="UP000612055"/>
    </source>
</evidence>
<dbReference type="AlphaFoldDB" id="A0A835XHC8"/>
<dbReference type="OrthoDB" id="2012775at2759"/>
<evidence type="ECO:0000256" key="3">
    <source>
        <dbReference type="SAM" id="MobiDB-lite"/>
    </source>
</evidence>
<feature type="region of interest" description="Disordered" evidence="3">
    <location>
        <begin position="142"/>
        <end position="163"/>
    </location>
</feature>
<name>A0A835XHC8_9CHLO</name>
<dbReference type="Pfam" id="PF05686">
    <property type="entry name" value="Glyco_transf_90"/>
    <property type="match status" value="1"/>
</dbReference>
<evidence type="ECO:0000259" key="5">
    <source>
        <dbReference type="SMART" id="SM00672"/>
    </source>
</evidence>
<evidence type="ECO:0000313" key="6">
    <source>
        <dbReference type="EMBL" id="KAG2484682.1"/>
    </source>
</evidence>
<evidence type="ECO:0000256" key="2">
    <source>
        <dbReference type="ARBA" id="ARBA00022679"/>
    </source>
</evidence>
<feature type="region of interest" description="Disordered" evidence="3">
    <location>
        <begin position="364"/>
        <end position="396"/>
    </location>
</feature>
<dbReference type="PANTHER" id="PTHR12203:SF35">
    <property type="entry name" value="PROTEIN O-GLUCOSYLTRANSFERASE 1"/>
    <property type="match status" value="1"/>
</dbReference>
<accession>A0A835XHC8</accession>
<feature type="chain" id="PRO_5032932663" description="Glycosyl transferase CAP10 domain-containing protein" evidence="4">
    <location>
        <begin position="18"/>
        <end position="421"/>
    </location>
</feature>
<keyword evidence="2" id="KW-0808">Transferase</keyword>
<feature type="signal peptide" evidence="4">
    <location>
        <begin position="1"/>
        <end position="17"/>
    </location>
</feature>